<dbReference type="EMBL" id="JAEDAF010000005">
    <property type="protein sequence ID" value="MBH8579857.1"/>
    <property type="molecule type" value="Genomic_DNA"/>
</dbReference>
<protein>
    <recommendedName>
        <fullName evidence="6">Cell division protein ZipA</fullName>
    </recommendedName>
</protein>
<reference evidence="3 5" key="2">
    <citation type="submission" date="2020-12" db="EMBL/GenBank/DDBJ databases">
        <title>Draft genome sequence of Halomonas pacifica strain CARE-V15.</title>
        <authorList>
            <person name="Vignesh N."/>
            <person name="Thabitha A."/>
            <person name="Saravanan R."/>
            <person name="Manigandan V."/>
        </authorList>
    </citation>
    <scope>NUCLEOTIDE SEQUENCE [LARGE SCALE GENOMIC DNA]</scope>
    <source>
        <strain evidence="3 5">CARE-V15</strain>
    </source>
</reference>
<organism evidence="2 4">
    <name type="scientific">Bisbaumannia pacifica</name>
    <dbReference type="NCBI Taxonomy" id="77098"/>
    <lineage>
        <taxon>Bacteria</taxon>
        <taxon>Pseudomonadati</taxon>
        <taxon>Pseudomonadota</taxon>
        <taxon>Gammaproteobacteria</taxon>
        <taxon>Oceanospirillales</taxon>
        <taxon>Halomonadaceae</taxon>
        <taxon>Bisbaumannia</taxon>
    </lineage>
</organism>
<accession>A0A510X9V3</accession>
<evidence type="ECO:0000313" key="5">
    <source>
        <dbReference type="Proteomes" id="UP000651738"/>
    </source>
</evidence>
<evidence type="ECO:0000313" key="2">
    <source>
        <dbReference type="EMBL" id="GEK48184.1"/>
    </source>
</evidence>
<proteinExistence type="predicted"/>
<feature type="compositionally biased region" description="Basic residues" evidence="1">
    <location>
        <begin position="59"/>
        <end position="69"/>
    </location>
</feature>
<comment type="caution">
    <text evidence="2">The sequence shown here is derived from an EMBL/GenBank/DDBJ whole genome shotgun (WGS) entry which is preliminary data.</text>
</comment>
<feature type="region of interest" description="Disordered" evidence="1">
    <location>
        <begin position="35"/>
        <end position="69"/>
    </location>
</feature>
<dbReference type="Proteomes" id="UP000651738">
    <property type="component" value="Unassembled WGS sequence"/>
</dbReference>
<dbReference type="Proteomes" id="UP000321275">
    <property type="component" value="Unassembled WGS sequence"/>
</dbReference>
<name>A0A510X9V3_9GAMM</name>
<evidence type="ECO:0008006" key="6">
    <source>
        <dbReference type="Google" id="ProtNLM"/>
    </source>
</evidence>
<evidence type="ECO:0000313" key="3">
    <source>
        <dbReference type="EMBL" id="MBH8579857.1"/>
    </source>
</evidence>
<dbReference type="RefSeq" id="WP_146803522.1">
    <property type="nucleotide sequence ID" value="NZ_BJUK01000029.1"/>
</dbReference>
<keyword evidence="4" id="KW-1185">Reference proteome</keyword>
<dbReference type="OrthoDB" id="6166938at2"/>
<evidence type="ECO:0000313" key="4">
    <source>
        <dbReference type="Proteomes" id="UP000321275"/>
    </source>
</evidence>
<dbReference type="AlphaFoldDB" id="A0A510X9V3"/>
<reference evidence="2 4" key="1">
    <citation type="submission" date="2019-07" db="EMBL/GenBank/DDBJ databases">
        <title>Whole genome shotgun sequence of Halomonas pacifica NBRC 102220.</title>
        <authorList>
            <person name="Hosoyama A."/>
            <person name="Uohara A."/>
            <person name="Ohji S."/>
            <person name="Ichikawa N."/>
        </authorList>
    </citation>
    <scope>NUCLEOTIDE SEQUENCE [LARGE SCALE GENOMIC DNA]</scope>
    <source>
        <strain evidence="2 4">NBRC 102220</strain>
    </source>
</reference>
<evidence type="ECO:0000256" key="1">
    <source>
        <dbReference type="SAM" id="MobiDB-lite"/>
    </source>
</evidence>
<gene>
    <name evidence="2" type="ORF">HPA02_24670</name>
    <name evidence="3" type="ORF">I7V36_07085</name>
</gene>
<sequence length="208" mass="22601">MEPKMLWTILLSGSALVIALGIALAYYRSIHSQPPAPPAEESAASTPPRPDTAPTPTRRASRGPSHPHSRAQTQALKQCWFVVFDTPSEATNRGLAARLNKRNAFYDAELGVYYVTSQSAAYQLTIAHSSSPGRLPPLHQGGEHPPLDGISVLIKFINKRSVVRNPSTFIDLVLDVHALGGRILTSDREEIAPDDFKARLTDNSAENA</sequence>
<dbReference type="EMBL" id="BJUK01000029">
    <property type="protein sequence ID" value="GEK48184.1"/>
    <property type="molecule type" value="Genomic_DNA"/>
</dbReference>